<dbReference type="GO" id="GO:0008296">
    <property type="term" value="F:3'-5'-DNA exonuclease activity"/>
    <property type="evidence" value="ECO:0007669"/>
    <property type="project" value="TreeGrafter"/>
</dbReference>
<gene>
    <name evidence="6" type="ORF">MERGE_002321</name>
</gene>
<dbReference type="InterPro" id="IPR050891">
    <property type="entry name" value="TatD-type_Hydrolase"/>
</dbReference>
<evidence type="ECO:0008006" key="8">
    <source>
        <dbReference type="Google" id="ProtNLM"/>
    </source>
</evidence>
<dbReference type="EMBL" id="CP054535">
    <property type="protein sequence ID" value="QSL65017.1"/>
    <property type="molecule type" value="Genomic_DNA"/>
</dbReference>
<evidence type="ECO:0000256" key="4">
    <source>
        <dbReference type="ARBA" id="ARBA00022801"/>
    </source>
</evidence>
<sequence length="336" mass="38358">MLFPKRPFPRDHCIFYCDLSQYCFLLSLKSMQRYFDIGFNATDPVFRGIYRDKRAHPDDFNEILLRANDIGCCNMMITGGCLKDSKEALELAQQYPNFTSTVGCHPTRVSEFEKYPEGPEEYLKEIYKLALYGKKLGKVVSFGEMGLDYDRLQYASKELQTIYFEKQLSIAPSLDLPLFLHSRSAANDFIAILSPYLPQLPRKGCVHSFTGTLEEMRHYISLGLSIGINGCSLKTEENLKVVKEIPLEYLMLETDAPWCSISPTHASYPYIRDTPYIFCAQRKDKFISGKMVKGRNEPCTIVQVACIVSRLKGLSIEKVSEIAYLNSIKMFGNQPI</sequence>
<dbReference type="Gene3D" id="3.20.20.140">
    <property type="entry name" value="Metal-dependent hydrolases"/>
    <property type="match status" value="1"/>
</dbReference>
<organism evidence="6 7">
    <name type="scientific">Pneumocystis wakefieldiae</name>
    <dbReference type="NCBI Taxonomy" id="38082"/>
    <lineage>
        <taxon>Eukaryota</taxon>
        <taxon>Fungi</taxon>
        <taxon>Dikarya</taxon>
        <taxon>Ascomycota</taxon>
        <taxon>Taphrinomycotina</taxon>
        <taxon>Pneumocystomycetes</taxon>
        <taxon>Pneumocystaceae</taxon>
        <taxon>Pneumocystis</taxon>
    </lineage>
</organism>
<evidence type="ECO:0000256" key="1">
    <source>
        <dbReference type="ARBA" id="ARBA00009275"/>
    </source>
</evidence>
<dbReference type="OrthoDB" id="6079689at2759"/>
<dbReference type="PANTHER" id="PTHR10060:SF15">
    <property type="entry name" value="DEOXYRIBONUCLEASE TATDN1"/>
    <property type="match status" value="1"/>
</dbReference>
<dbReference type="GO" id="GO:0005829">
    <property type="term" value="C:cytosol"/>
    <property type="evidence" value="ECO:0007669"/>
    <property type="project" value="TreeGrafter"/>
</dbReference>
<dbReference type="AlphaFoldDB" id="A0A899G8W0"/>
<evidence type="ECO:0000313" key="6">
    <source>
        <dbReference type="EMBL" id="QSL65017.1"/>
    </source>
</evidence>
<dbReference type="InterPro" id="IPR032466">
    <property type="entry name" value="Metal_Hydrolase"/>
</dbReference>
<proteinExistence type="inferred from homology"/>
<evidence type="ECO:0000256" key="5">
    <source>
        <dbReference type="PIRSR" id="PIRSR005902-1"/>
    </source>
</evidence>
<feature type="binding site" evidence="5">
    <location>
        <position position="181"/>
    </location>
    <ligand>
        <name>a divalent metal cation</name>
        <dbReference type="ChEBI" id="CHEBI:60240"/>
        <label>2</label>
    </ligand>
</feature>
<feature type="binding site" evidence="5">
    <location>
        <position position="144"/>
    </location>
    <ligand>
        <name>a divalent metal cation</name>
        <dbReference type="ChEBI" id="CHEBI:60240"/>
        <label>1</label>
    </ligand>
</feature>
<dbReference type="GO" id="GO:0046872">
    <property type="term" value="F:metal ion binding"/>
    <property type="evidence" value="ECO:0007669"/>
    <property type="project" value="UniProtKB-KW"/>
</dbReference>
<dbReference type="InterPro" id="IPR018228">
    <property type="entry name" value="DNase_TatD-rel_CS"/>
</dbReference>
<dbReference type="InterPro" id="IPR001130">
    <property type="entry name" value="TatD-like"/>
</dbReference>
<reference evidence="6" key="1">
    <citation type="submission" date="2020-06" db="EMBL/GenBank/DDBJ databases">
        <title>Genomes of multiple members of Pneumocystis genus reveal paths to human pathogen Pneumocystis jirovecii.</title>
        <authorList>
            <person name="Cisse O.H."/>
            <person name="Ma L."/>
            <person name="Dekker J."/>
            <person name="Khil P."/>
            <person name="Jo J."/>
            <person name="Brenchley J."/>
            <person name="Blair R."/>
            <person name="Pahar B."/>
            <person name="Chabe M."/>
            <person name="Van Rompay K.A."/>
            <person name="Keesler R."/>
            <person name="Sukura A."/>
            <person name="Hirsch V."/>
            <person name="Kutty G."/>
            <person name="Liu Y."/>
            <person name="Peng L."/>
            <person name="Chen J."/>
            <person name="Song J."/>
            <person name="Weissenbacher-Lang C."/>
            <person name="Xu J."/>
            <person name="Upham N.S."/>
            <person name="Stajich J.E."/>
            <person name="Cuomo C.A."/>
            <person name="Cushion M.T."/>
            <person name="Kovacs J.A."/>
        </authorList>
    </citation>
    <scope>NUCLEOTIDE SEQUENCE</scope>
    <source>
        <strain evidence="6">2A</strain>
    </source>
</reference>
<feature type="binding site" evidence="5">
    <location>
        <position position="207"/>
    </location>
    <ligand>
        <name>a divalent metal cation</name>
        <dbReference type="ChEBI" id="CHEBI:60240"/>
        <label>2</label>
    </ligand>
</feature>
<evidence type="ECO:0000313" key="7">
    <source>
        <dbReference type="Proteomes" id="UP000663699"/>
    </source>
</evidence>
<dbReference type="PROSITE" id="PS01091">
    <property type="entry name" value="TATD_3"/>
    <property type="match status" value="1"/>
</dbReference>
<keyword evidence="4" id="KW-0378">Hydrolase</keyword>
<evidence type="ECO:0000256" key="2">
    <source>
        <dbReference type="ARBA" id="ARBA00022722"/>
    </source>
</evidence>
<keyword evidence="2" id="KW-0540">Nuclease</keyword>
<accession>A0A899G8W0</accession>
<keyword evidence="3 5" id="KW-0479">Metal-binding</keyword>
<evidence type="ECO:0000256" key="3">
    <source>
        <dbReference type="ARBA" id="ARBA00022723"/>
    </source>
</evidence>
<dbReference type="SUPFAM" id="SSF51556">
    <property type="entry name" value="Metallo-dependent hydrolases"/>
    <property type="match status" value="1"/>
</dbReference>
<dbReference type="PANTHER" id="PTHR10060">
    <property type="entry name" value="TATD FAMILY DEOXYRIBONUCLEASE"/>
    <property type="match status" value="1"/>
</dbReference>
<dbReference type="PIRSF" id="PIRSF005902">
    <property type="entry name" value="DNase_TatD"/>
    <property type="match status" value="1"/>
</dbReference>
<feature type="binding site" evidence="5">
    <location>
        <position position="255"/>
    </location>
    <ligand>
        <name>a divalent metal cation</name>
        <dbReference type="ChEBI" id="CHEBI:60240"/>
        <label>1</label>
    </ligand>
</feature>
<dbReference type="Proteomes" id="UP000663699">
    <property type="component" value="Chromosome 4"/>
</dbReference>
<dbReference type="CDD" id="cd01310">
    <property type="entry name" value="TatD_DNAse"/>
    <property type="match status" value="1"/>
</dbReference>
<keyword evidence="7" id="KW-1185">Reference proteome</keyword>
<dbReference type="Pfam" id="PF01026">
    <property type="entry name" value="TatD_DNase"/>
    <property type="match status" value="1"/>
</dbReference>
<comment type="similarity">
    <text evidence="1">Belongs to the metallo-dependent hydrolases superfamily. TatD-type hydrolase family.</text>
</comment>
<name>A0A899G8W0_9ASCO</name>
<protein>
    <recommendedName>
        <fullName evidence="8">TatD family hydrolase</fullName>
    </recommendedName>
</protein>